<keyword evidence="4" id="KW-0645">Protease</keyword>
<name>A0AA88V181_9ASTE</name>
<keyword evidence="10" id="KW-1185">Reference proteome</keyword>
<organism evidence="9 10">
    <name type="scientific">Escallonia herrerae</name>
    <dbReference type="NCBI Taxonomy" id="1293975"/>
    <lineage>
        <taxon>Eukaryota</taxon>
        <taxon>Viridiplantae</taxon>
        <taxon>Streptophyta</taxon>
        <taxon>Embryophyta</taxon>
        <taxon>Tracheophyta</taxon>
        <taxon>Spermatophyta</taxon>
        <taxon>Magnoliopsida</taxon>
        <taxon>eudicotyledons</taxon>
        <taxon>Gunneridae</taxon>
        <taxon>Pentapetalae</taxon>
        <taxon>asterids</taxon>
        <taxon>campanulids</taxon>
        <taxon>Escalloniales</taxon>
        <taxon>Escalloniaceae</taxon>
        <taxon>Escallonia</taxon>
    </lineage>
</organism>
<dbReference type="EMBL" id="JAVXUP010003181">
    <property type="protein sequence ID" value="KAK2999764.1"/>
    <property type="molecule type" value="Genomic_DNA"/>
</dbReference>
<dbReference type="GO" id="GO:0006508">
    <property type="term" value="P:proteolysis"/>
    <property type="evidence" value="ECO:0007669"/>
    <property type="project" value="UniProtKB-KW"/>
</dbReference>
<dbReference type="Proteomes" id="UP001188597">
    <property type="component" value="Unassembled WGS sequence"/>
</dbReference>
<dbReference type="GO" id="GO:0004843">
    <property type="term" value="F:cysteine-type deubiquitinase activity"/>
    <property type="evidence" value="ECO:0007669"/>
    <property type="project" value="UniProtKB-EC"/>
</dbReference>
<reference evidence="9" key="1">
    <citation type="submission" date="2022-12" db="EMBL/GenBank/DDBJ databases">
        <title>Draft genome assemblies for two species of Escallonia (Escalloniales).</title>
        <authorList>
            <person name="Chanderbali A."/>
            <person name="Dervinis C."/>
            <person name="Anghel I."/>
            <person name="Soltis D."/>
            <person name="Soltis P."/>
            <person name="Zapata F."/>
        </authorList>
    </citation>
    <scope>NUCLEOTIDE SEQUENCE</scope>
    <source>
        <strain evidence="9">UCBG64.0493</strain>
        <tissue evidence="9">Leaf</tissue>
    </source>
</reference>
<dbReference type="InterPro" id="IPR018200">
    <property type="entry name" value="USP_CS"/>
</dbReference>
<evidence type="ECO:0000256" key="6">
    <source>
        <dbReference type="ARBA" id="ARBA00022801"/>
    </source>
</evidence>
<dbReference type="PANTHER" id="PTHR21646:SF24">
    <property type="entry name" value="UBIQUITIN CARBOXYL-TERMINAL HYDROLASE"/>
    <property type="match status" value="1"/>
</dbReference>
<dbReference type="SUPFAM" id="SSF54001">
    <property type="entry name" value="Cysteine proteinases"/>
    <property type="match status" value="1"/>
</dbReference>
<dbReference type="CDD" id="cd02674">
    <property type="entry name" value="Peptidase_C19R"/>
    <property type="match status" value="1"/>
</dbReference>
<sequence length="299" mass="33994">MDPISSICILNYSPFSVAGENPVENYDSINTTATEKVAKMEDSESPGTSESADTFEGNYADIGSGIRLQLYFTDEKGICKDSEIVMNEPVRSTVLPGRIYVLVRWPDKMVEQYNTHLLSTLPEIYKSGFFAKQPQESVSLYKCLEAFLKEEPLGPEDMWYCPGCKKHCQATKKLDLWRLPEILVIHLKRFSYSRFLKNKLEIYVDFPVHDLDLSTFIAYKNGNLSNRYMLYAISNHYGGMGGGHYTAFVHHGGNRWYDFDDGVVSPISEDKIKTSAAYVLFYRRVEDVQQSGRVISCDG</sequence>
<comment type="similarity">
    <text evidence="2">Belongs to the peptidase C19 family.</text>
</comment>
<dbReference type="GO" id="GO:0016579">
    <property type="term" value="P:protein deubiquitination"/>
    <property type="evidence" value="ECO:0007669"/>
    <property type="project" value="InterPro"/>
</dbReference>
<dbReference type="PROSITE" id="PS00973">
    <property type="entry name" value="USP_2"/>
    <property type="match status" value="1"/>
</dbReference>
<dbReference type="EC" id="3.4.19.12" evidence="3"/>
<evidence type="ECO:0000256" key="5">
    <source>
        <dbReference type="ARBA" id="ARBA00022786"/>
    </source>
</evidence>
<proteinExistence type="inferred from homology"/>
<dbReference type="InterPro" id="IPR038765">
    <property type="entry name" value="Papain-like_cys_pep_sf"/>
</dbReference>
<evidence type="ECO:0000313" key="10">
    <source>
        <dbReference type="Proteomes" id="UP001188597"/>
    </source>
</evidence>
<evidence type="ECO:0000256" key="2">
    <source>
        <dbReference type="ARBA" id="ARBA00009085"/>
    </source>
</evidence>
<evidence type="ECO:0000256" key="7">
    <source>
        <dbReference type="ARBA" id="ARBA00022807"/>
    </source>
</evidence>
<evidence type="ECO:0000256" key="1">
    <source>
        <dbReference type="ARBA" id="ARBA00000707"/>
    </source>
</evidence>
<keyword evidence="6" id="KW-0378">Hydrolase</keyword>
<dbReference type="InterPro" id="IPR028889">
    <property type="entry name" value="USP"/>
</dbReference>
<evidence type="ECO:0000256" key="4">
    <source>
        <dbReference type="ARBA" id="ARBA00022670"/>
    </source>
</evidence>
<evidence type="ECO:0000313" key="9">
    <source>
        <dbReference type="EMBL" id="KAK2999764.1"/>
    </source>
</evidence>
<accession>A0AA88V181</accession>
<dbReference type="AlphaFoldDB" id="A0AA88V181"/>
<comment type="catalytic activity">
    <reaction evidence="1">
        <text>Thiol-dependent hydrolysis of ester, thioester, amide, peptide and isopeptide bonds formed by the C-terminal Gly of ubiquitin (a 76-residue protein attached to proteins as an intracellular targeting signal).</text>
        <dbReference type="EC" id="3.4.19.12"/>
    </reaction>
</comment>
<dbReference type="Gene3D" id="3.90.70.10">
    <property type="entry name" value="Cysteine proteinases"/>
    <property type="match status" value="1"/>
</dbReference>
<keyword evidence="7" id="KW-0788">Thiol protease</keyword>
<evidence type="ECO:0000256" key="3">
    <source>
        <dbReference type="ARBA" id="ARBA00012759"/>
    </source>
</evidence>
<dbReference type="InterPro" id="IPR050185">
    <property type="entry name" value="Ub_carboxyl-term_hydrolase"/>
</dbReference>
<comment type="caution">
    <text evidence="9">The sequence shown here is derived from an EMBL/GenBank/DDBJ whole genome shotgun (WGS) entry which is preliminary data.</text>
</comment>
<keyword evidence="5" id="KW-0833">Ubl conjugation pathway</keyword>
<protein>
    <recommendedName>
        <fullName evidence="3">ubiquitinyl hydrolase 1</fullName>
        <ecNumber evidence="3">3.4.19.12</ecNumber>
    </recommendedName>
</protein>
<dbReference type="InterPro" id="IPR001394">
    <property type="entry name" value="Peptidase_C19_UCH"/>
</dbReference>
<feature type="domain" description="USP" evidence="8">
    <location>
        <begin position="1"/>
        <end position="285"/>
    </location>
</feature>
<evidence type="ECO:0000259" key="8">
    <source>
        <dbReference type="PROSITE" id="PS50235"/>
    </source>
</evidence>
<gene>
    <name evidence="9" type="ORF">RJ639_022747</name>
</gene>
<dbReference type="PANTHER" id="PTHR21646">
    <property type="entry name" value="UBIQUITIN CARBOXYL-TERMINAL HYDROLASE"/>
    <property type="match status" value="1"/>
</dbReference>
<dbReference type="PROSITE" id="PS50235">
    <property type="entry name" value="USP_3"/>
    <property type="match status" value="1"/>
</dbReference>
<dbReference type="Pfam" id="PF00443">
    <property type="entry name" value="UCH"/>
    <property type="match status" value="1"/>
</dbReference>